<comment type="caution">
    <text evidence="1">The sequence shown here is derived from an EMBL/GenBank/DDBJ whole genome shotgun (WGS) entry which is preliminary data.</text>
</comment>
<organism evidence="1 2">
    <name type="scientific">Canavalia gladiata</name>
    <name type="common">Sword bean</name>
    <name type="synonym">Dolichos gladiatus</name>
    <dbReference type="NCBI Taxonomy" id="3824"/>
    <lineage>
        <taxon>Eukaryota</taxon>
        <taxon>Viridiplantae</taxon>
        <taxon>Streptophyta</taxon>
        <taxon>Embryophyta</taxon>
        <taxon>Tracheophyta</taxon>
        <taxon>Spermatophyta</taxon>
        <taxon>Magnoliopsida</taxon>
        <taxon>eudicotyledons</taxon>
        <taxon>Gunneridae</taxon>
        <taxon>Pentapetalae</taxon>
        <taxon>rosids</taxon>
        <taxon>fabids</taxon>
        <taxon>Fabales</taxon>
        <taxon>Fabaceae</taxon>
        <taxon>Papilionoideae</taxon>
        <taxon>50 kb inversion clade</taxon>
        <taxon>NPAAA clade</taxon>
        <taxon>indigoferoid/millettioid clade</taxon>
        <taxon>Phaseoleae</taxon>
        <taxon>Canavalia</taxon>
    </lineage>
</organism>
<evidence type="ECO:0000313" key="2">
    <source>
        <dbReference type="Proteomes" id="UP001367508"/>
    </source>
</evidence>
<protein>
    <submittedName>
        <fullName evidence="1">Uncharacterized protein</fullName>
    </submittedName>
</protein>
<accession>A0AAN9L1B5</accession>
<reference evidence="1 2" key="1">
    <citation type="submission" date="2024-01" db="EMBL/GenBank/DDBJ databases">
        <title>The genomes of 5 underutilized Papilionoideae crops provide insights into root nodulation and disease resistanc.</title>
        <authorList>
            <person name="Jiang F."/>
        </authorList>
    </citation>
    <scope>NUCLEOTIDE SEQUENCE [LARGE SCALE GENOMIC DNA]</scope>
    <source>
        <strain evidence="1">LVBAO_FW01</strain>
        <tissue evidence="1">Leaves</tissue>
    </source>
</reference>
<gene>
    <name evidence="1" type="ORF">VNO77_21762</name>
</gene>
<dbReference type="Proteomes" id="UP001367508">
    <property type="component" value="Unassembled WGS sequence"/>
</dbReference>
<keyword evidence="2" id="KW-1185">Reference proteome</keyword>
<proteinExistence type="predicted"/>
<sequence length="192" mass="21444">MRSYGDLCANSGECMTLIEICKRTLSLIDAQALMEEQYEEEKEAAVESYEHRSTFTAVTCKSRGQGVSEVSPLHGGRTDRLRSSMDTNRISSLLLEQNGGFERKEIGSSQESSSEKFLKGCSEPFSQFTWFPTGLLAIATGRRSFTLSWTCVRAELIQSGSSVLLVEVAEFFPAFCSTLAAVLHRFQKHFER</sequence>
<evidence type="ECO:0000313" key="1">
    <source>
        <dbReference type="EMBL" id="KAK7327675.1"/>
    </source>
</evidence>
<dbReference type="AlphaFoldDB" id="A0AAN9L1B5"/>
<dbReference type="EMBL" id="JAYMYQ010000005">
    <property type="protein sequence ID" value="KAK7327675.1"/>
    <property type="molecule type" value="Genomic_DNA"/>
</dbReference>
<name>A0AAN9L1B5_CANGL</name>